<dbReference type="PROSITE" id="PS51186">
    <property type="entry name" value="GNAT"/>
    <property type="match status" value="1"/>
</dbReference>
<organism evidence="2 3">
    <name type="scientific">Methylovulum psychrotolerans</name>
    <dbReference type="NCBI Taxonomy" id="1704499"/>
    <lineage>
        <taxon>Bacteria</taxon>
        <taxon>Pseudomonadati</taxon>
        <taxon>Pseudomonadota</taxon>
        <taxon>Gammaproteobacteria</taxon>
        <taxon>Methylococcales</taxon>
        <taxon>Methylococcaceae</taxon>
        <taxon>Methylovulum</taxon>
    </lineage>
</organism>
<dbReference type="AlphaFoldDB" id="A0A1Z4BV15"/>
<keyword evidence="3" id="KW-1185">Reference proteome</keyword>
<evidence type="ECO:0000313" key="2">
    <source>
        <dbReference type="EMBL" id="ASF45154.1"/>
    </source>
</evidence>
<dbReference type="PANTHER" id="PTHR43610:SF1">
    <property type="entry name" value="N-ACETYLTRANSFERASE DOMAIN-CONTAINING PROTEIN"/>
    <property type="match status" value="1"/>
</dbReference>
<gene>
    <name evidence="2" type="ORF">CEK71_03235</name>
</gene>
<dbReference type="GO" id="GO:0016747">
    <property type="term" value="F:acyltransferase activity, transferring groups other than amino-acyl groups"/>
    <property type="evidence" value="ECO:0007669"/>
    <property type="project" value="InterPro"/>
</dbReference>
<proteinExistence type="predicted"/>
<dbReference type="InterPro" id="IPR016181">
    <property type="entry name" value="Acyl_CoA_acyltransferase"/>
</dbReference>
<dbReference type="PANTHER" id="PTHR43610">
    <property type="entry name" value="BLL6696 PROTEIN"/>
    <property type="match status" value="1"/>
</dbReference>
<dbReference type="SUPFAM" id="SSF55729">
    <property type="entry name" value="Acyl-CoA N-acyltransferases (Nat)"/>
    <property type="match status" value="1"/>
</dbReference>
<keyword evidence="2" id="KW-0808">Transferase</keyword>
<dbReference type="InterPro" id="IPR000182">
    <property type="entry name" value="GNAT_dom"/>
</dbReference>
<evidence type="ECO:0000259" key="1">
    <source>
        <dbReference type="PROSITE" id="PS51186"/>
    </source>
</evidence>
<dbReference type="EMBL" id="CP022129">
    <property type="protein sequence ID" value="ASF45154.1"/>
    <property type="molecule type" value="Genomic_DNA"/>
</dbReference>
<name>A0A1Z4BV15_9GAMM</name>
<dbReference type="KEGG" id="mpsy:CEK71_03235"/>
<evidence type="ECO:0000313" key="3">
    <source>
        <dbReference type="Proteomes" id="UP000197019"/>
    </source>
</evidence>
<dbReference type="Gene3D" id="3.40.630.30">
    <property type="match status" value="1"/>
</dbReference>
<dbReference type="Pfam" id="PF13302">
    <property type="entry name" value="Acetyltransf_3"/>
    <property type="match status" value="1"/>
</dbReference>
<reference evidence="2 3" key="1">
    <citation type="submission" date="2017-06" db="EMBL/GenBank/DDBJ databases">
        <title>Genome Sequencing of the methanotroph Methylovulum psychrotolerants str. HV10-M2 isolated from a high-altitude environment.</title>
        <authorList>
            <person name="Mateos-Rivera A."/>
        </authorList>
    </citation>
    <scope>NUCLEOTIDE SEQUENCE [LARGE SCALE GENOMIC DNA]</scope>
    <source>
        <strain evidence="2 3">HV10_M2</strain>
    </source>
</reference>
<dbReference type="RefSeq" id="WP_088618037.1">
    <property type="nucleotide sequence ID" value="NZ_CP022129.1"/>
</dbReference>
<sequence>MKKPSNFDFKPSIVGGSIVLRPLYPEDFGQLYAVAADPLIWEQHPQPLRYQREVFGSGFFAGAIASPGALVVLDKLSGDIIGSSRFYEWDAERQEVAIGFTFLARSHWGGQTNRELKRLMLEHAFRWANTVWFHVGVNNIRSRKAMEKIGAEFSHETAKTVNGVMDTYAFYRIEAIRFCTER</sequence>
<dbReference type="OrthoDB" id="9801656at2"/>
<feature type="domain" description="N-acetyltransferase" evidence="1">
    <location>
        <begin position="18"/>
        <end position="174"/>
    </location>
</feature>
<dbReference type="Proteomes" id="UP000197019">
    <property type="component" value="Chromosome"/>
</dbReference>
<accession>A0A1Z4BV15</accession>
<protein>
    <submittedName>
        <fullName evidence="2">GNAT family N-acetyltransferase</fullName>
    </submittedName>
</protein>